<evidence type="ECO:0000256" key="1">
    <source>
        <dbReference type="ARBA" id="ARBA00022722"/>
    </source>
</evidence>
<evidence type="ECO:0000313" key="6">
    <source>
        <dbReference type="EMBL" id="EUJ56429.1"/>
    </source>
</evidence>
<dbReference type="PANTHER" id="PTHR41286:SF1">
    <property type="entry name" value="HNH NUCLEASE YAJD-RELATED"/>
    <property type="match status" value="1"/>
</dbReference>
<dbReference type="GO" id="GO:0016787">
    <property type="term" value="F:hydrolase activity"/>
    <property type="evidence" value="ECO:0007669"/>
    <property type="project" value="UniProtKB-KW"/>
</dbReference>
<dbReference type="InterPro" id="IPR002711">
    <property type="entry name" value="HNH"/>
</dbReference>
<sequence length="107" mass="12645">MEAMTPKLYKLIAADEMIKFYKSKEWRAVRADALQRDNHECQRCKRKGMFSPADCVHHIKYVKDCPYLALTLCNLESLCNQCHNEEHGRLPNQKKAKSNSNIFKERW</sequence>
<dbReference type="GO" id="GO:0004519">
    <property type="term" value="F:endonuclease activity"/>
    <property type="evidence" value="ECO:0007669"/>
    <property type="project" value="InterPro"/>
</dbReference>
<reference evidence="6 7" key="1">
    <citation type="submission" date="2012-12" db="EMBL/GenBank/DDBJ databases">
        <title>Novel taxa of Listeriaceae from agricultural environments in the United States.</title>
        <authorList>
            <person name="den Bakker H.C."/>
            <person name="Allred A."/>
            <person name="Warchocki S."/>
            <person name="Wright E.M."/>
            <person name="Burrell A."/>
            <person name="Nightingale K.K."/>
            <person name="Kephart D."/>
            <person name="Wiedmann M."/>
        </authorList>
    </citation>
    <scope>NUCLEOTIDE SEQUENCE [LARGE SCALE GENOMIC DNA]</scope>
    <source>
        <strain evidence="6 7">FSL S10-1203</strain>
    </source>
</reference>
<keyword evidence="2" id="KW-0378">Hydrolase</keyword>
<dbReference type="GO" id="GO:0005829">
    <property type="term" value="C:cytosol"/>
    <property type="evidence" value="ECO:0007669"/>
    <property type="project" value="TreeGrafter"/>
</dbReference>
<keyword evidence="1" id="KW-0540">Nuclease</keyword>
<dbReference type="AlphaFoldDB" id="W7DT19"/>
<accession>W7DT19</accession>
<organism evidence="6 7">
    <name type="scientific">Listeria fleischmannii FSL S10-1203</name>
    <dbReference type="NCBI Taxonomy" id="1265822"/>
    <lineage>
        <taxon>Bacteria</taxon>
        <taxon>Bacillati</taxon>
        <taxon>Bacillota</taxon>
        <taxon>Bacilli</taxon>
        <taxon>Bacillales</taxon>
        <taxon>Listeriaceae</taxon>
        <taxon>Listeria</taxon>
    </lineage>
</organism>
<evidence type="ECO:0000313" key="7">
    <source>
        <dbReference type="Proteomes" id="UP000019241"/>
    </source>
</evidence>
<dbReference type="PANTHER" id="PTHR41286">
    <property type="entry name" value="HNH NUCLEASE YAJD-RELATED"/>
    <property type="match status" value="1"/>
</dbReference>
<dbReference type="Pfam" id="PF01844">
    <property type="entry name" value="HNH"/>
    <property type="match status" value="1"/>
</dbReference>
<comment type="similarity">
    <text evidence="3">Belongs to the HNH nuclease family.</text>
</comment>
<evidence type="ECO:0000256" key="2">
    <source>
        <dbReference type="ARBA" id="ARBA00022801"/>
    </source>
</evidence>
<dbReference type="EMBL" id="AODM01000031">
    <property type="protein sequence ID" value="EUJ56429.1"/>
    <property type="molecule type" value="Genomic_DNA"/>
</dbReference>
<gene>
    <name evidence="6" type="ORF">MCOL2_08941</name>
</gene>
<comment type="caution">
    <text evidence="6">The sequence shown here is derived from an EMBL/GenBank/DDBJ whole genome shotgun (WGS) entry which is preliminary data.</text>
</comment>
<proteinExistence type="inferred from homology"/>
<evidence type="ECO:0000259" key="5">
    <source>
        <dbReference type="Pfam" id="PF01844"/>
    </source>
</evidence>
<dbReference type="GO" id="GO:0003676">
    <property type="term" value="F:nucleic acid binding"/>
    <property type="evidence" value="ECO:0007669"/>
    <property type="project" value="InterPro"/>
</dbReference>
<evidence type="ECO:0000256" key="4">
    <source>
        <dbReference type="ARBA" id="ARBA00040194"/>
    </source>
</evidence>
<name>W7DT19_9LIST</name>
<dbReference type="RefSeq" id="WP_036063499.1">
    <property type="nucleotide sequence ID" value="NZ_AODM01000031.1"/>
</dbReference>
<dbReference type="GO" id="GO:0008270">
    <property type="term" value="F:zinc ion binding"/>
    <property type="evidence" value="ECO:0007669"/>
    <property type="project" value="InterPro"/>
</dbReference>
<dbReference type="Gene3D" id="1.10.30.50">
    <property type="match status" value="1"/>
</dbReference>
<dbReference type="Proteomes" id="UP000019241">
    <property type="component" value="Unassembled WGS sequence"/>
</dbReference>
<feature type="domain" description="HNH" evidence="5">
    <location>
        <begin position="41"/>
        <end position="88"/>
    </location>
</feature>
<evidence type="ECO:0000256" key="3">
    <source>
        <dbReference type="ARBA" id="ARBA00038412"/>
    </source>
</evidence>
<protein>
    <recommendedName>
        <fullName evidence="4">Putative HNH nuclease YajD</fullName>
    </recommendedName>
</protein>